<gene>
    <name evidence="1" type="ORF">BACCIP111883_04295</name>
</gene>
<dbReference type="RefSeq" id="WP_230504963.1">
    <property type="nucleotide sequence ID" value="NZ_CAKJTJ010000050.1"/>
</dbReference>
<evidence type="ECO:0000313" key="1">
    <source>
        <dbReference type="EMBL" id="CAG9623482.1"/>
    </source>
</evidence>
<dbReference type="Proteomes" id="UP000789833">
    <property type="component" value="Unassembled WGS sequence"/>
</dbReference>
<organism evidence="1 2">
    <name type="scientific">Sutcliffiella rhizosphaerae</name>
    <dbReference type="NCBI Taxonomy" id="2880967"/>
    <lineage>
        <taxon>Bacteria</taxon>
        <taxon>Bacillati</taxon>
        <taxon>Bacillota</taxon>
        <taxon>Bacilli</taxon>
        <taxon>Bacillales</taxon>
        <taxon>Bacillaceae</taxon>
        <taxon>Sutcliffiella</taxon>
    </lineage>
</organism>
<protein>
    <submittedName>
        <fullName evidence="1">Uncharacterized protein</fullName>
    </submittedName>
</protein>
<proteinExistence type="predicted"/>
<comment type="caution">
    <text evidence="1">The sequence shown here is derived from an EMBL/GenBank/DDBJ whole genome shotgun (WGS) entry which is preliminary data.</text>
</comment>
<evidence type="ECO:0000313" key="2">
    <source>
        <dbReference type="Proteomes" id="UP000789833"/>
    </source>
</evidence>
<name>A0ABM8YU34_9BACI</name>
<dbReference type="EMBL" id="CAKJTJ010000050">
    <property type="protein sequence ID" value="CAG9623482.1"/>
    <property type="molecule type" value="Genomic_DNA"/>
</dbReference>
<accession>A0ABM8YU34</accession>
<sequence>MEQKKSSRIQIDMEDCSLDSILGMMDWIKLSPNLLNGKEYLLQLLEIFQHKHWINR</sequence>
<keyword evidence="2" id="KW-1185">Reference proteome</keyword>
<reference evidence="1 2" key="1">
    <citation type="submission" date="2021-10" db="EMBL/GenBank/DDBJ databases">
        <authorList>
            <person name="Criscuolo A."/>
        </authorList>
    </citation>
    <scope>NUCLEOTIDE SEQUENCE [LARGE SCALE GENOMIC DNA]</scope>
    <source>
        <strain evidence="2">CIP 111883</strain>
    </source>
</reference>